<keyword evidence="7" id="KW-1133">Transmembrane helix</keyword>
<dbReference type="PROSITE" id="PS00107">
    <property type="entry name" value="PROTEIN_KINASE_ATP"/>
    <property type="match status" value="1"/>
</dbReference>
<evidence type="ECO:0000256" key="4">
    <source>
        <dbReference type="ARBA" id="ARBA00022827"/>
    </source>
</evidence>
<dbReference type="InterPro" id="IPR000719">
    <property type="entry name" value="Prot_kinase_dom"/>
</dbReference>
<dbReference type="PROSITE" id="PS00624">
    <property type="entry name" value="GMC_OXRED_2"/>
    <property type="match status" value="1"/>
</dbReference>
<keyword evidence="10" id="KW-1185">Reference proteome</keyword>
<dbReference type="EMBL" id="JAGTXO010000025">
    <property type="protein sequence ID" value="KAG8461479.1"/>
    <property type="molecule type" value="Genomic_DNA"/>
</dbReference>
<dbReference type="InterPro" id="IPR011009">
    <property type="entry name" value="Kinase-like_dom_sf"/>
</dbReference>
<dbReference type="OrthoDB" id="269227at2759"/>
<reference evidence="9" key="1">
    <citation type="submission" date="2021-05" db="EMBL/GenBank/DDBJ databases">
        <title>The genome of the haptophyte Pavlova lutheri (Diacronema luteri, Pavlovales) - a model for lipid biosynthesis in eukaryotic algae.</title>
        <authorList>
            <person name="Hulatt C.J."/>
            <person name="Posewitz M.C."/>
        </authorList>
    </citation>
    <scope>NUCLEOTIDE SEQUENCE</scope>
    <source>
        <strain evidence="9">NIVA-4/92</strain>
    </source>
</reference>
<keyword evidence="3" id="KW-0285">Flavoprotein</keyword>
<dbReference type="Proteomes" id="UP000751190">
    <property type="component" value="Unassembled WGS sequence"/>
</dbReference>
<keyword evidence="5" id="KW-0067">ATP-binding</keyword>
<feature type="compositionally biased region" description="Pro residues" evidence="6">
    <location>
        <begin position="1386"/>
        <end position="1396"/>
    </location>
</feature>
<dbReference type="SUPFAM" id="SSF56112">
    <property type="entry name" value="Protein kinase-like (PK-like)"/>
    <property type="match status" value="1"/>
</dbReference>
<dbReference type="Pfam" id="PF00732">
    <property type="entry name" value="GMC_oxred_N"/>
    <property type="match status" value="1"/>
</dbReference>
<dbReference type="GO" id="GO:0050660">
    <property type="term" value="F:flavin adenine dinucleotide binding"/>
    <property type="evidence" value="ECO:0007669"/>
    <property type="project" value="InterPro"/>
</dbReference>
<evidence type="ECO:0000256" key="2">
    <source>
        <dbReference type="ARBA" id="ARBA00010790"/>
    </source>
</evidence>
<evidence type="ECO:0000256" key="3">
    <source>
        <dbReference type="ARBA" id="ARBA00022630"/>
    </source>
</evidence>
<keyword evidence="4" id="KW-0274">FAD</keyword>
<proteinExistence type="inferred from homology"/>
<dbReference type="SUPFAM" id="SSF51905">
    <property type="entry name" value="FAD/NAD(P)-binding domain"/>
    <property type="match status" value="1"/>
</dbReference>
<comment type="caution">
    <text evidence="9">The sequence shown here is derived from an EMBL/GenBank/DDBJ whole genome shotgun (WGS) entry which is preliminary data.</text>
</comment>
<evidence type="ECO:0000259" key="8">
    <source>
        <dbReference type="PROSITE" id="PS50011"/>
    </source>
</evidence>
<dbReference type="Gene3D" id="1.10.510.10">
    <property type="entry name" value="Transferase(Phosphotransferase) domain 1"/>
    <property type="match status" value="1"/>
</dbReference>
<dbReference type="InterPro" id="IPR000172">
    <property type="entry name" value="GMC_OxRdtase_N"/>
</dbReference>
<evidence type="ECO:0000256" key="6">
    <source>
        <dbReference type="SAM" id="MobiDB-lite"/>
    </source>
</evidence>
<dbReference type="SMART" id="SM00220">
    <property type="entry name" value="S_TKc"/>
    <property type="match status" value="1"/>
</dbReference>
<dbReference type="InterPro" id="IPR007867">
    <property type="entry name" value="GMC_OxRtase_C"/>
</dbReference>
<gene>
    <name evidence="9" type="ORF">KFE25_001083</name>
</gene>
<accession>A0A8J5XJ01</accession>
<feature type="region of interest" description="Disordered" evidence="6">
    <location>
        <begin position="482"/>
        <end position="510"/>
    </location>
</feature>
<feature type="region of interest" description="Disordered" evidence="6">
    <location>
        <begin position="1386"/>
        <end position="1435"/>
    </location>
</feature>
<feature type="binding site" evidence="5">
    <location>
        <position position="935"/>
    </location>
    <ligand>
        <name>ATP</name>
        <dbReference type="ChEBI" id="CHEBI:30616"/>
    </ligand>
</feature>
<feature type="transmembrane region" description="Helical" evidence="7">
    <location>
        <begin position="31"/>
        <end position="51"/>
    </location>
</feature>
<evidence type="ECO:0000256" key="5">
    <source>
        <dbReference type="PROSITE-ProRule" id="PRU10141"/>
    </source>
</evidence>
<sequence>MEPIVLGSVAEPLLLDGGARRRAELRRAWRVARALAAVVIAFVLCSVAVIATRRRAGGGGTAALRPRVPTVGASRAPAERAGESAGVPGAAARPVRRARAQQARAPGAGGGAGVERESPPSPPPRERAGEYSDLPLSEAYDFVIVGAGSTGSIVGARLASAGFSVLLLEAGGPTQASLNGSDFLPGARQLTIFDVPLAWAEIGWSERLRREYRWPFSGDIPVNVARGVGGGGAQNAMISIRGLPADFEDWGEGWQWPDVVSYYLRWEGNTDFTDYAAYPYHNASGPIAVAAPAHVDHLSADFVTTALAAGIRFNKDFNGPERRGVGYYQFIVRKGVRDSPAAAYAGNGRRPAGLTVRPYAHVTRVLFADEGVAGGTGGGSGGAAEGTAGAVAQPRAVGVEWVEVGRDGSPVANSTRREAIARLETVLSAGALHTPKLLLLSGIGPKQQLARHGIHVRADRPAVGRSLQDGVYAIAQYQVGPSAAAAGDDDDDDDEHGERPPVLAQEGAPTRRRGEACWCRPLPHLEQAFETLNAAAATAGSAAGGAWCAQQLALYVSEATRGEGIFGTAGLSAGLFLRSPWAGRFGDDIQVTAHPYDKWQAAGPDAQLDGVVGRQPRAGVPATRGGGDTLSFEIANNQPVSRGAVTLASADPFEPPLIDHPYLKAGADVPPLVWAVQELRRILSFPPLAAHGLRELLPGAHVQSVEDLAEYVRCGARRGPPTLPADGGGSRDAHAARAKAPRADGAAARGGATCDRTQLPANHLGGTCRMGDATDPASVVDRELRVIGVRSLRLADASVMPSLPSGNTHATCMMIVLYAGLVVSKRLGRAAAMWPVGVLERALAAAACCSAPADLSALRAALGSAEEEARWAAGGRAAFLHSAAFVRVARARAAEGVAPLLGEFDADWSRPLGNGGHAVVYLATRRASGVRYALKFPLGAEQGNEDADVGADAGARADRGRHPLQQRRFSLRASAQPGAGGTAESGGARGERRSARFSLRGSAQHGGWAWGGGLGEWGAERGSGGAERAYGSARLSVRASGEHAPAAAPSAARAAAPGVRPALAHAAQLFAAEAAALRLVVGCVAVVRLAYAIPFAPDAPPALALELCAAGSVEALLRSGLRLGGGGGGVDPGGDGGWLFAHADVAGGAASGHARLTHPAAAYVAARTIVALRALHSAGVVWRDCKPANILLTQAGHVRICDLALAAKLLPAGDASGGARRVRAPLGGARGATGEADADAEALRRQLPAALHGGTIGFLAPELLVPRAGSLDADGAAGEGPIVSGAADYWALGVTLYVMLTGKHPHARLIPPSEREALRAAAGVGHSPPVPPHATARAESARAGMPLSARARDRASGANVGSASINADGWGRRLAALVLECPIAPPSQPLPGPEGPTPSAHMLAPAPSSEAANRPERRGAGAELSGMDLRPSPHDGAPADCWHPLGSALGGGAWPWRTYPRGGLFTTLYSDSEDGAHSERADGGDGGGVPAFSKPARAKVGARAREASAGSGVPFLRSELSPAAAHVLRALLASDPRARLGSADGAMAHPFFAQPGRPFHAAPAPDADAAESSALPPCVVLFDPAADPPPPPELARAAREHAAFVRARTNRPLISLSPPVATSARDGSLAHAAADAVRRELAFAELQLAPRQVHGEHLPARPTRGV</sequence>
<dbReference type="InterPro" id="IPR017441">
    <property type="entry name" value="Protein_kinase_ATP_BS"/>
</dbReference>
<dbReference type="PANTHER" id="PTHR11552:SF147">
    <property type="entry name" value="CHOLINE DEHYDROGENASE, MITOCHONDRIAL"/>
    <property type="match status" value="1"/>
</dbReference>
<keyword evidence="7" id="KW-0472">Membrane</keyword>
<dbReference type="PANTHER" id="PTHR11552">
    <property type="entry name" value="GLUCOSE-METHANOL-CHOLINE GMC OXIDOREDUCTASE"/>
    <property type="match status" value="1"/>
</dbReference>
<evidence type="ECO:0000313" key="10">
    <source>
        <dbReference type="Proteomes" id="UP000751190"/>
    </source>
</evidence>
<feature type="region of interest" description="Disordered" evidence="6">
    <location>
        <begin position="942"/>
        <end position="997"/>
    </location>
</feature>
<dbReference type="Gene3D" id="3.30.560.10">
    <property type="entry name" value="Glucose Oxidase, domain 3"/>
    <property type="match status" value="1"/>
</dbReference>
<comment type="cofactor">
    <cofactor evidence="1">
        <name>FAD</name>
        <dbReference type="ChEBI" id="CHEBI:57692"/>
    </cofactor>
</comment>
<dbReference type="PROSITE" id="PS50011">
    <property type="entry name" value="PROTEIN_KINASE_DOM"/>
    <property type="match status" value="1"/>
</dbReference>
<name>A0A8J5XJ01_DIALT</name>
<dbReference type="Gene3D" id="3.50.50.60">
    <property type="entry name" value="FAD/NAD(P)-binding domain"/>
    <property type="match status" value="2"/>
</dbReference>
<feature type="compositionally biased region" description="Low complexity" evidence="6">
    <location>
        <begin position="743"/>
        <end position="752"/>
    </location>
</feature>
<comment type="similarity">
    <text evidence="2">Belongs to the GMC oxidoreductase family.</text>
</comment>
<dbReference type="InterPro" id="IPR036188">
    <property type="entry name" value="FAD/NAD-bd_sf"/>
</dbReference>
<dbReference type="Pfam" id="PF05199">
    <property type="entry name" value="GMC_oxred_C"/>
    <property type="match status" value="1"/>
</dbReference>
<feature type="compositionally biased region" description="Basic and acidic residues" evidence="6">
    <location>
        <begin position="114"/>
        <end position="130"/>
    </location>
</feature>
<organism evidence="9 10">
    <name type="scientific">Diacronema lutheri</name>
    <name type="common">Unicellular marine alga</name>
    <name type="synonym">Monochrysis lutheri</name>
    <dbReference type="NCBI Taxonomy" id="2081491"/>
    <lineage>
        <taxon>Eukaryota</taxon>
        <taxon>Haptista</taxon>
        <taxon>Haptophyta</taxon>
        <taxon>Pavlovophyceae</taxon>
        <taxon>Pavlovales</taxon>
        <taxon>Pavlovaceae</taxon>
        <taxon>Diacronema</taxon>
    </lineage>
</organism>
<evidence type="ECO:0000256" key="1">
    <source>
        <dbReference type="ARBA" id="ARBA00001974"/>
    </source>
</evidence>
<evidence type="ECO:0000256" key="7">
    <source>
        <dbReference type="SAM" id="Phobius"/>
    </source>
</evidence>
<keyword evidence="5" id="KW-0547">Nucleotide-binding</keyword>
<feature type="region of interest" description="Disordered" evidence="6">
    <location>
        <begin position="720"/>
        <end position="752"/>
    </location>
</feature>
<dbReference type="SUPFAM" id="SSF54373">
    <property type="entry name" value="FAD-linked reductases, C-terminal domain"/>
    <property type="match status" value="1"/>
</dbReference>
<feature type="domain" description="Protein kinase" evidence="8">
    <location>
        <begin position="906"/>
        <end position="1552"/>
    </location>
</feature>
<feature type="compositionally biased region" description="Gly residues" evidence="6">
    <location>
        <begin position="978"/>
        <end position="988"/>
    </location>
</feature>
<dbReference type="GO" id="GO:0005524">
    <property type="term" value="F:ATP binding"/>
    <property type="evidence" value="ECO:0007669"/>
    <property type="project" value="UniProtKB-UniRule"/>
</dbReference>
<dbReference type="GO" id="GO:0004672">
    <property type="term" value="F:protein kinase activity"/>
    <property type="evidence" value="ECO:0007669"/>
    <property type="project" value="InterPro"/>
</dbReference>
<dbReference type="Pfam" id="PF00069">
    <property type="entry name" value="Pkinase"/>
    <property type="match status" value="1"/>
</dbReference>
<protein>
    <recommendedName>
        <fullName evidence="8">Protein kinase domain-containing protein</fullName>
    </recommendedName>
</protein>
<feature type="region of interest" description="Disordered" evidence="6">
    <location>
        <begin position="58"/>
        <end position="131"/>
    </location>
</feature>
<keyword evidence="7" id="KW-0812">Transmembrane</keyword>
<dbReference type="InterPro" id="IPR012132">
    <property type="entry name" value="GMC_OxRdtase"/>
</dbReference>
<dbReference type="GO" id="GO:0016614">
    <property type="term" value="F:oxidoreductase activity, acting on CH-OH group of donors"/>
    <property type="evidence" value="ECO:0007669"/>
    <property type="project" value="InterPro"/>
</dbReference>
<evidence type="ECO:0000313" key="9">
    <source>
        <dbReference type="EMBL" id="KAG8461479.1"/>
    </source>
</evidence>
<dbReference type="Gene3D" id="3.30.410.40">
    <property type="match status" value="1"/>
</dbReference>